<proteinExistence type="predicted"/>
<evidence type="ECO:0000256" key="1">
    <source>
        <dbReference type="SAM" id="MobiDB-lite"/>
    </source>
</evidence>
<dbReference type="EMBL" id="JBGBPQ010000024">
    <property type="protein sequence ID" value="KAL1499828.1"/>
    <property type="molecule type" value="Genomic_DNA"/>
</dbReference>
<dbReference type="Pfam" id="PF12257">
    <property type="entry name" value="IML1"/>
    <property type="match status" value="2"/>
</dbReference>
<feature type="compositionally biased region" description="Pro residues" evidence="1">
    <location>
        <begin position="199"/>
        <end position="211"/>
    </location>
</feature>
<evidence type="ECO:0000313" key="4">
    <source>
        <dbReference type="Proteomes" id="UP001515480"/>
    </source>
</evidence>
<feature type="compositionally biased region" description="Low complexity" evidence="1">
    <location>
        <begin position="359"/>
        <end position="374"/>
    </location>
</feature>
<feature type="domain" description="Vacuolar membrane-associated protein Iml1 N-terminal" evidence="2">
    <location>
        <begin position="117"/>
        <end position="197"/>
    </location>
</feature>
<evidence type="ECO:0000313" key="3">
    <source>
        <dbReference type="EMBL" id="KAL1499828.1"/>
    </source>
</evidence>
<dbReference type="Proteomes" id="UP001515480">
    <property type="component" value="Unassembled WGS sequence"/>
</dbReference>
<accession>A0AB34ILM1</accession>
<feature type="region of interest" description="Disordered" evidence="1">
    <location>
        <begin position="346"/>
        <end position="392"/>
    </location>
</feature>
<feature type="region of interest" description="Disordered" evidence="1">
    <location>
        <begin position="1253"/>
        <end position="1276"/>
    </location>
</feature>
<gene>
    <name evidence="3" type="ORF">AB1Y20_012513</name>
</gene>
<dbReference type="GO" id="GO:0034198">
    <property type="term" value="P:cellular response to amino acid starvation"/>
    <property type="evidence" value="ECO:0007669"/>
    <property type="project" value="TreeGrafter"/>
</dbReference>
<dbReference type="GO" id="GO:1904262">
    <property type="term" value="P:negative regulation of TORC1 signaling"/>
    <property type="evidence" value="ECO:0007669"/>
    <property type="project" value="TreeGrafter"/>
</dbReference>
<dbReference type="GO" id="GO:1990130">
    <property type="term" value="C:GATOR1 complex"/>
    <property type="evidence" value="ECO:0007669"/>
    <property type="project" value="TreeGrafter"/>
</dbReference>
<dbReference type="AlphaFoldDB" id="A0AB34ILM1"/>
<feature type="region of interest" description="Disordered" evidence="1">
    <location>
        <begin position="1016"/>
        <end position="1036"/>
    </location>
</feature>
<dbReference type="PANTHER" id="PTHR13179:SF8">
    <property type="entry name" value="GATOR COMPLEX PROTEIN DEPDC5"/>
    <property type="match status" value="1"/>
</dbReference>
<name>A0AB34ILM1_PRYPA</name>
<feature type="domain" description="Vacuolar membrane-associated protein Iml1 N-terminal" evidence="2">
    <location>
        <begin position="234"/>
        <end position="476"/>
    </location>
</feature>
<dbReference type="GO" id="GO:0005765">
    <property type="term" value="C:lysosomal membrane"/>
    <property type="evidence" value="ECO:0007669"/>
    <property type="project" value="TreeGrafter"/>
</dbReference>
<organism evidence="3 4">
    <name type="scientific">Prymnesium parvum</name>
    <name type="common">Toxic golden alga</name>
    <dbReference type="NCBI Taxonomy" id="97485"/>
    <lineage>
        <taxon>Eukaryota</taxon>
        <taxon>Haptista</taxon>
        <taxon>Haptophyta</taxon>
        <taxon>Prymnesiophyceae</taxon>
        <taxon>Prymnesiales</taxon>
        <taxon>Prymnesiaceae</taxon>
        <taxon>Prymnesium</taxon>
    </lineage>
</organism>
<dbReference type="PANTHER" id="PTHR13179">
    <property type="entry name" value="DEP DOMAIN CONTAINING PROTEIN 5"/>
    <property type="match status" value="1"/>
</dbReference>
<keyword evidence="4" id="KW-1185">Reference proteome</keyword>
<dbReference type="InterPro" id="IPR048255">
    <property type="entry name" value="IML1_N"/>
</dbReference>
<sequence>MSSMASRTVQVSLLTHNLDYSEEEMLLDPELIEELKLTTGDLVEICSLAPEAQPAVPSSPLLTQPKSGSPLVLRVTSSAPRTRLSVLKSVAEAFGLTARQNVQLRRIELREAELDSVELGFKDQYVTRGDIWGFQRTLTDKTTTVFLSKTITAAGVRAQVQGMSRHGVAHAASGLLTERTRLRFRSRSAAFFILIQATPRPPARTPPPTPPSSAQSHTPPMPCVMCEPHLLAPLLFQMSREMWELAPDGERYHEKAIAFLHSLFRRWAMLGVSHTVSVVLFAREYVDESTATPFGAQNKGLMRDLAGRVYTDYYKLVTENESRTDWQPLLATLKRHFLLNVDSVQRREPFPSGDPTTYPSAAAAPDSAGQPAAPNDDPPGAMPPSADPFVGNSDAAHGNLIEAINLALDVLENSREEQDLASTGKSVVVISPGSGWYEVDYPLSQLTKQRMTDNGIGCDLVCCGSPPLHTVPLFTYVQPATPYFPAEASAFRVPHWVLISFTDPPPKPPLPSCRLGPAPPTDEVLVRPYSVPPLPEPPGLSASDPDTPVDLEAFALACAARDPALVADETSPPYEAEGGTESGPDSRLQTPVLGAQMVLKTPPPLLLPKLLPTASAQFPPTGPIAIQAGRPQPIPGAMLREKSTDAHVGSTDSSGEGSFDGSSYMYGSWSANSLRPPHANFSVKAGLHASTDSLPMTSRDAVIEGYPASQKSNLNPFSFHVAADALALKRLSHNSYARRRWNHVYQPSVIGEAVNASITTPYQPHLEHQWTSLSAPAVLPLTTDPTQEHEHVMQKQAAAESTWWRIAVPRQEELSGLIPYKYAMSAEELLKELICQRLELDFQLLRPIEKLKRLSLQDEQTYYLSHGNQVQQITFVKDTNPLRNSHTRVGARGAGPPPPEPGIGGFSEIHVSRHLLNLRRKPMSRLNYYYMVAIPCMKGFQQMYSQIRPPTPFDFPWNRLDNIVCGWDCDLDLGIRLRSKRFTLLNFDDHSEGSLRRLLSAPEGTQRLLSAAFDHRAAPSPPQQLQDAPKERAPGAPVLNRDRFEKFLESVAPRLPLAGRVDWLSTTRQSHEASRSILVDMTPDVAESDGTRGRRMFVQIIFDSTAGEDQTWHMEVRWNMCQGHRVEELVKYCARRAKQVGLLFLQIPTGRRPRPFSPPVRVSLSDSKHGTALSWLSTHLCFVRESTTNQNARWMHELGVSFVQADPQGGAFFWSANQLMPSQTARSHSDRLLRLFRDCCEYLDKSASVPEESEAALKLDTSEPASPAASHLSSQD</sequence>
<dbReference type="InterPro" id="IPR027244">
    <property type="entry name" value="IML1"/>
</dbReference>
<feature type="compositionally biased region" description="Pro residues" evidence="1">
    <location>
        <begin position="376"/>
        <end position="386"/>
    </location>
</feature>
<reference evidence="3 4" key="1">
    <citation type="journal article" date="2024" name="Science">
        <title>Giant polyketide synthase enzymes in the biosynthesis of giant marine polyether toxins.</title>
        <authorList>
            <person name="Fallon T.R."/>
            <person name="Shende V.V."/>
            <person name="Wierzbicki I.H."/>
            <person name="Pendleton A.L."/>
            <person name="Watervoot N.F."/>
            <person name="Auber R.P."/>
            <person name="Gonzalez D.J."/>
            <person name="Wisecaver J.H."/>
            <person name="Moore B.S."/>
        </authorList>
    </citation>
    <scope>NUCLEOTIDE SEQUENCE [LARGE SCALE GENOMIC DNA]</scope>
    <source>
        <strain evidence="3 4">12B1</strain>
    </source>
</reference>
<dbReference type="GO" id="GO:0005096">
    <property type="term" value="F:GTPase activator activity"/>
    <property type="evidence" value="ECO:0007669"/>
    <property type="project" value="InterPro"/>
</dbReference>
<comment type="caution">
    <text evidence="3">The sequence shown here is derived from an EMBL/GenBank/DDBJ whole genome shotgun (WGS) entry which is preliminary data.</text>
</comment>
<protein>
    <recommendedName>
        <fullName evidence="2">Vacuolar membrane-associated protein Iml1 N-terminal domain-containing protein</fullName>
    </recommendedName>
</protein>
<dbReference type="GO" id="GO:0010508">
    <property type="term" value="P:positive regulation of autophagy"/>
    <property type="evidence" value="ECO:0007669"/>
    <property type="project" value="TreeGrafter"/>
</dbReference>
<feature type="region of interest" description="Disordered" evidence="1">
    <location>
        <begin position="199"/>
        <end position="220"/>
    </location>
</feature>
<evidence type="ECO:0000259" key="2">
    <source>
        <dbReference type="Pfam" id="PF12257"/>
    </source>
</evidence>